<dbReference type="EMBL" id="RBIL01000002">
    <property type="protein sequence ID" value="RKQ87038.1"/>
    <property type="molecule type" value="Genomic_DNA"/>
</dbReference>
<keyword evidence="9" id="KW-1185">Reference proteome</keyword>
<gene>
    <name evidence="8" type="ORF">C8N24_5058</name>
</gene>
<feature type="domain" description="Response regulatory" evidence="7">
    <location>
        <begin position="4"/>
        <end position="125"/>
    </location>
</feature>
<keyword evidence="4" id="KW-0804">Transcription</keyword>
<dbReference type="Pfam" id="PF00072">
    <property type="entry name" value="Response_reg"/>
    <property type="match status" value="1"/>
</dbReference>
<evidence type="ECO:0000259" key="6">
    <source>
        <dbReference type="PROSITE" id="PS50043"/>
    </source>
</evidence>
<keyword evidence="1 5" id="KW-0597">Phosphoprotein</keyword>
<dbReference type="InterPro" id="IPR016032">
    <property type="entry name" value="Sig_transdc_resp-reg_C-effctor"/>
</dbReference>
<dbReference type="RefSeq" id="WP_121255276.1">
    <property type="nucleotide sequence ID" value="NZ_RBIL01000002.1"/>
</dbReference>
<evidence type="ECO:0000256" key="5">
    <source>
        <dbReference type="PROSITE-ProRule" id="PRU00169"/>
    </source>
</evidence>
<dbReference type="SUPFAM" id="SSF46894">
    <property type="entry name" value="C-terminal effector domain of the bipartite response regulators"/>
    <property type="match status" value="1"/>
</dbReference>
<dbReference type="InterPro" id="IPR058245">
    <property type="entry name" value="NreC/VraR/RcsB-like_REC"/>
</dbReference>
<dbReference type="PRINTS" id="PR00038">
    <property type="entry name" value="HTHLUXR"/>
</dbReference>
<feature type="modified residue" description="4-aspartylphosphate" evidence="5">
    <location>
        <position position="55"/>
    </location>
</feature>
<evidence type="ECO:0000259" key="7">
    <source>
        <dbReference type="PROSITE" id="PS50110"/>
    </source>
</evidence>
<evidence type="ECO:0000256" key="4">
    <source>
        <dbReference type="ARBA" id="ARBA00023163"/>
    </source>
</evidence>
<evidence type="ECO:0000256" key="3">
    <source>
        <dbReference type="ARBA" id="ARBA00023125"/>
    </source>
</evidence>
<dbReference type="SMART" id="SM00421">
    <property type="entry name" value="HTH_LUXR"/>
    <property type="match status" value="1"/>
</dbReference>
<dbReference type="PROSITE" id="PS50043">
    <property type="entry name" value="HTH_LUXR_2"/>
    <property type="match status" value="1"/>
</dbReference>
<dbReference type="GO" id="GO:0003677">
    <property type="term" value="F:DNA binding"/>
    <property type="evidence" value="ECO:0007669"/>
    <property type="project" value="UniProtKB-KW"/>
</dbReference>
<evidence type="ECO:0000313" key="9">
    <source>
        <dbReference type="Proteomes" id="UP000278962"/>
    </source>
</evidence>
<dbReference type="Proteomes" id="UP000278962">
    <property type="component" value="Unassembled WGS sequence"/>
</dbReference>
<proteinExistence type="predicted"/>
<protein>
    <submittedName>
        <fullName evidence="8">LuxR family two component transcriptional regulator</fullName>
    </submittedName>
</protein>
<dbReference type="Gene3D" id="3.40.50.2300">
    <property type="match status" value="1"/>
</dbReference>
<dbReference type="InterPro" id="IPR011006">
    <property type="entry name" value="CheY-like_superfamily"/>
</dbReference>
<dbReference type="InterPro" id="IPR000792">
    <property type="entry name" value="Tscrpt_reg_LuxR_C"/>
</dbReference>
<dbReference type="PANTHER" id="PTHR43214:SF24">
    <property type="entry name" value="TRANSCRIPTIONAL REGULATORY PROTEIN NARL-RELATED"/>
    <property type="match status" value="1"/>
</dbReference>
<dbReference type="SMART" id="SM00448">
    <property type="entry name" value="REC"/>
    <property type="match status" value="1"/>
</dbReference>
<dbReference type="AlphaFoldDB" id="A0A660L0S8"/>
<dbReference type="OrthoDB" id="4135368at2"/>
<keyword evidence="3" id="KW-0238">DNA-binding</keyword>
<comment type="caution">
    <text evidence="8">The sequence shown here is derived from an EMBL/GenBank/DDBJ whole genome shotgun (WGS) entry which is preliminary data.</text>
</comment>
<dbReference type="PANTHER" id="PTHR43214">
    <property type="entry name" value="TWO-COMPONENT RESPONSE REGULATOR"/>
    <property type="match status" value="1"/>
</dbReference>
<reference evidence="8 9" key="1">
    <citation type="submission" date="2018-10" db="EMBL/GenBank/DDBJ databases">
        <title>Genomic Encyclopedia of Archaeal and Bacterial Type Strains, Phase II (KMG-II): from individual species to whole genera.</title>
        <authorList>
            <person name="Goeker M."/>
        </authorList>
    </citation>
    <scope>NUCLEOTIDE SEQUENCE [LARGE SCALE GENOMIC DNA]</scope>
    <source>
        <strain evidence="8 9">DSM 14954</strain>
    </source>
</reference>
<evidence type="ECO:0000256" key="1">
    <source>
        <dbReference type="ARBA" id="ARBA00022553"/>
    </source>
</evidence>
<feature type="domain" description="HTH luxR-type" evidence="6">
    <location>
        <begin position="149"/>
        <end position="214"/>
    </location>
</feature>
<dbReference type="InterPro" id="IPR001789">
    <property type="entry name" value="Sig_transdc_resp-reg_receiver"/>
</dbReference>
<evidence type="ECO:0000313" key="8">
    <source>
        <dbReference type="EMBL" id="RKQ87038.1"/>
    </source>
</evidence>
<name>A0A660L0S8_9ACTN</name>
<dbReference type="GO" id="GO:0000160">
    <property type="term" value="P:phosphorelay signal transduction system"/>
    <property type="evidence" value="ECO:0007669"/>
    <property type="project" value="InterPro"/>
</dbReference>
<accession>A0A660L0S8</accession>
<dbReference type="GO" id="GO:0006355">
    <property type="term" value="P:regulation of DNA-templated transcription"/>
    <property type="evidence" value="ECO:0007669"/>
    <property type="project" value="InterPro"/>
</dbReference>
<dbReference type="Pfam" id="PF00196">
    <property type="entry name" value="GerE"/>
    <property type="match status" value="1"/>
</dbReference>
<sequence>MPIRIVLGEDSLLVREGICRLLDLDDEIAVVACAGDFDGLREACAREAPDVVVTDIRMPPTHTDEGIRAAAALRDSHPEVGVVVLSQYADPIYALALFEHGSNRRAYLLKQRVHNRAELTAAIRAVATDGSMVDSQIVDGLVKARARAEHSPLNDLTAREREVLTEIAKGKSNTAIAETLYLTKRAVEKHINAIFLKLRLADAEDVSKRVKATLMLLSEAETSALETH</sequence>
<dbReference type="InterPro" id="IPR039420">
    <property type="entry name" value="WalR-like"/>
</dbReference>
<dbReference type="CDD" id="cd06170">
    <property type="entry name" value="LuxR_C_like"/>
    <property type="match status" value="1"/>
</dbReference>
<keyword evidence="2" id="KW-0805">Transcription regulation</keyword>
<evidence type="ECO:0000256" key="2">
    <source>
        <dbReference type="ARBA" id="ARBA00023015"/>
    </source>
</evidence>
<dbReference type="SUPFAM" id="SSF52172">
    <property type="entry name" value="CheY-like"/>
    <property type="match status" value="1"/>
</dbReference>
<dbReference type="PROSITE" id="PS50110">
    <property type="entry name" value="RESPONSE_REGULATORY"/>
    <property type="match status" value="1"/>
</dbReference>
<dbReference type="CDD" id="cd17535">
    <property type="entry name" value="REC_NarL-like"/>
    <property type="match status" value="1"/>
</dbReference>
<organism evidence="8 9">
    <name type="scientific">Solirubrobacter pauli</name>
    <dbReference type="NCBI Taxonomy" id="166793"/>
    <lineage>
        <taxon>Bacteria</taxon>
        <taxon>Bacillati</taxon>
        <taxon>Actinomycetota</taxon>
        <taxon>Thermoleophilia</taxon>
        <taxon>Solirubrobacterales</taxon>
        <taxon>Solirubrobacteraceae</taxon>
        <taxon>Solirubrobacter</taxon>
    </lineage>
</organism>